<proteinExistence type="predicted"/>
<protein>
    <submittedName>
        <fullName evidence="2">Uncharacterized protein</fullName>
    </submittedName>
</protein>
<dbReference type="AlphaFoldDB" id="A0A0J6YHF2"/>
<name>A0A0J6YHF2_COCIT</name>
<evidence type="ECO:0000313" key="2">
    <source>
        <dbReference type="EMBL" id="KMP08106.1"/>
    </source>
</evidence>
<dbReference type="EMBL" id="DS028097">
    <property type="protein sequence ID" value="KMP08106.1"/>
    <property type="molecule type" value="Genomic_DNA"/>
</dbReference>
<reference evidence="3" key="1">
    <citation type="journal article" date="2010" name="Genome Res.">
        <title>Population genomic sequencing of Coccidioides fungi reveals recent hybridization and transposon control.</title>
        <authorList>
            <person name="Neafsey D.E."/>
            <person name="Barker B.M."/>
            <person name="Sharpton T.J."/>
            <person name="Stajich J.E."/>
            <person name="Park D.J."/>
            <person name="Whiston E."/>
            <person name="Hung C.-Y."/>
            <person name="McMahan C."/>
            <person name="White J."/>
            <person name="Sykes S."/>
            <person name="Heiman D."/>
            <person name="Young S."/>
            <person name="Zeng Q."/>
            <person name="Abouelleil A."/>
            <person name="Aftuck L."/>
            <person name="Bessette D."/>
            <person name="Brown A."/>
            <person name="FitzGerald M."/>
            <person name="Lui A."/>
            <person name="Macdonald J.P."/>
            <person name="Priest M."/>
            <person name="Orbach M.J."/>
            <person name="Galgiani J.N."/>
            <person name="Kirkland T.N."/>
            <person name="Cole G.T."/>
            <person name="Birren B.W."/>
            <person name="Henn M.R."/>
            <person name="Taylor J.W."/>
            <person name="Rounsley S.D."/>
        </authorList>
    </citation>
    <scope>NUCLEOTIDE SEQUENCE [LARGE SCALE GENOMIC DNA]</scope>
    <source>
        <strain evidence="3">RMSCC 2394</strain>
    </source>
</reference>
<feature type="region of interest" description="Disordered" evidence="1">
    <location>
        <begin position="131"/>
        <end position="150"/>
    </location>
</feature>
<accession>A0A0J6YHF2</accession>
<evidence type="ECO:0000256" key="1">
    <source>
        <dbReference type="SAM" id="MobiDB-lite"/>
    </source>
</evidence>
<evidence type="ECO:0000313" key="3">
    <source>
        <dbReference type="Proteomes" id="UP000054565"/>
    </source>
</evidence>
<dbReference type="Proteomes" id="UP000054565">
    <property type="component" value="Unassembled WGS sequence"/>
</dbReference>
<gene>
    <name evidence="2" type="ORF">CIRG_07787</name>
</gene>
<organism evidence="2 3">
    <name type="scientific">Coccidioides immitis RMSCC 2394</name>
    <dbReference type="NCBI Taxonomy" id="404692"/>
    <lineage>
        <taxon>Eukaryota</taxon>
        <taxon>Fungi</taxon>
        <taxon>Dikarya</taxon>
        <taxon>Ascomycota</taxon>
        <taxon>Pezizomycotina</taxon>
        <taxon>Eurotiomycetes</taxon>
        <taxon>Eurotiomycetidae</taxon>
        <taxon>Onygenales</taxon>
        <taxon>Onygenaceae</taxon>
        <taxon>Coccidioides</taxon>
    </lineage>
</organism>
<sequence>MSLGCEISTAELLADANNVGAGAIECVSWDSTGFYSRTPPGLVESAACKKTQTLLRMLSIPADNAACEIVMVRGGFKQKRVVKVSTGEISFPQFGASSSIVTHHSSPTKLIQQMSQIHKVIVSKFEDPSKEHPQCFLQSDGRVPPGPMQN</sequence>